<dbReference type="OrthoDB" id="5650271at2"/>
<organism evidence="3 4">
    <name type="scientific">Legionella rubrilucens</name>
    <dbReference type="NCBI Taxonomy" id="458"/>
    <lineage>
        <taxon>Bacteria</taxon>
        <taxon>Pseudomonadati</taxon>
        <taxon>Pseudomonadota</taxon>
        <taxon>Gammaproteobacteria</taxon>
        <taxon>Legionellales</taxon>
        <taxon>Legionellaceae</taxon>
        <taxon>Legionella</taxon>
    </lineage>
</organism>
<keyword evidence="1" id="KW-0175">Coiled coil</keyword>
<feature type="coiled-coil region" evidence="1">
    <location>
        <begin position="249"/>
        <end position="276"/>
    </location>
</feature>
<keyword evidence="2" id="KW-1133">Transmembrane helix</keyword>
<keyword evidence="4" id="KW-1185">Reference proteome</keyword>
<dbReference type="EMBL" id="LNYT01000005">
    <property type="protein sequence ID" value="KTD49777.1"/>
    <property type="molecule type" value="Genomic_DNA"/>
</dbReference>
<keyword evidence="2" id="KW-0472">Membrane</keyword>
<accession>A0A0W0XY61</accession>
<evidence type="ECO:0000313" key="3">
    <source>
        <dbReference type="EMBL" id="KTD49777.1"/>
    </source>
</evidence>
<evidence type="ECO:0000313" key="4">
    <source>
        <dbReference type="Proteomes" id="UP000054608"/>
    </source>
</evidence>
<sequence>MKLSTIYHKHTGTRAIIDFSESAFLRKVEFVYDDRTLTFTLFHQRGETEKQQTINSYFMEGLISLLLKCSGHVDGSECPQFSFAHKLPPAKVLDGHVSLFGEDTIHAHDPNFYHNINAHNEYPHFHIEYADMDDPYPVIEQILQLLVNFDYQLRNAPSEAALFCRLGFSLVYQQIINPSYSPLEITLPLQTCIEHFSANDTGASQDLIDETKAQAGEVFAAMEKLANQPMLDVDDVPSLVNTIKTEITKYKSQEEVREENERKQQLERQKRNRQCSFLFFGAGVLTAAAIAVNYMADSGDPSSTCTL</sequence>
<evidence type="ECO:0000256" key="2">
    <source>
        <dbReference type="SAM" id="Phobius"/>
    </source>
</evidence>
<feature type="transmembrane region" description="Helical" evidence="2">
    <location>
        <begin position="277"/>
        <end position="296"/>
    </location>
</feature>
<evidence type="ECO:0000256" key="1">
    <source>
        <dbReference type="SAM" id="Coils"/>
    </source>
</evidence>
<name>A0A0W0XY61_9GAMM</name>
<gene>
    <name evidence="3" type="ORF">Lrub_0405</name>
</gene>
<keyword evidence="2" id="KW-0812">Transmembrane</keyword>
<dbReference type="RefSeq" id="WP_058530538.1">
    <property type="nucleotide sequence ID" value="NZ_CAAAIN010000010.1"/>
</dbReference>
<reference evidence="3 4" key="1">
    <citation type="submission" date="2015-11" db="EMBL/GenBank/DDBJ databases">
        <title>Genomic analysis of 38 Legionella species identifies large and diverse effector repertoires.</title>
        <authorList>
            <person name="Burstein D."/>
            <person name="Amaro F."/>
            <person name="Zusman T."/>
            <person name="Lifshitz Z."/>
            <person name="Cohen O."/>
            <person name="Gilbert J.A."/>
            <person name="Pupko T."/>
            <person name="Shuman H.A."/>
            <person name="Segal G."/>
        </authorList>
    </citation>
    <scope>NUCLEOTIDE SEQUENCE [LARGE SCALE GENOMIC DNA]</scope>
    <source>
        <strain evidence="3 4">WA-270A-C2</strain>
    </source>
</reference>
<dbReference type="PATRIC" id="fig|458.5.peg.420"/>
<proteinExistence type="predicted"/>
<dbReference type="AlphaFoldDB" id="A0A0W0XY61"/>
<dbReference type="Proteomes" id="UP000054608">
    <property type="component" value="Unassembled WGS sequence"/>
</dbReference>
<comment type="caution">
    <text evidence="3">The sequence shown here is derived from an EMBL/GenBank/DDBJ whole genome shotgun (WGS) entry which is preliminary data.</text>
</comment>
<protein>
    <submittedName>
        <fullName evidence="3">Uncharacterized protein</fullName>
    </submittedName>
</protein>